<dbReference type="PANTHER" id="PTHR31645">
    <property type="entry name" value="OLIGOPEPTIDE TRANSPORTER YGL114W-RELATED"/>
    <property type="match status" value="1"/>
</dbReference>
<feature type="transmembrane region" description="Helical" evidence="8">
    <location>
        <begin position="20"/>
        <end position="42"/>
    </location>
</feature>
<evidence type="ECO:0000256" key="6">
    <source>
        <dbReference type="ARBA" id="ARBA00023136"/>
    </source>
</evidence>
<feature type="transmembrane region" description="Helical" evidence="8">
    <location>
        <begin position="48"/>
        <end position="68"/>
    </location>
</feature>
<keyword evidence="6 8" id="KW-0472">Membrane</keyword>
<evidence type="ECO:0000256" key="1">
    <source>
        <dbReference type="ARBA" id="ARBA00004141"/>
    </source>
</evidence>
<keyword evidence="5 8" id="KW-1133">Transmembrane helix</keyword>
<sequence>MRPSTELLGAPPAAIQGQHLTVRGLAVGLGVGLIICCSNMYFGLQTGFVSTMSLPSSLLGFGIFRALARHLSFPFSPVENVLVQSVAGSMAIAPLGSGFVGVLPAMNYLMTPDELGPIDLSLFKMIVWSLGLCYFGVLFAVPLRKQVIIREKLKFPSGFGAAVLIGILHGRKPKPGSGKIPSSFASLAGEDVVPPPVTVAAASASSSISADADATIVAEDPSSEHEIRRREEWRANLRLLLVCFLVSGLFTLATYFFPIIRNVPLFGSAAASTWLWTFNPSLAYIGQGVIMGPATTMHMLLGAVVGWAVLSPLAKNRGWAPGNINDWETGSKGWIVWISIAIMLADGIVSLTHIAVRSGLQLWPNAQSAILRSLPPSIASKFQKRDTAGYTAVNGSDDTADAAPLSPSPLANFRAPETGLEGDDDGLHPTGNLDEPLDENSEKDAPPEQQIGSKIVSIGLVLSIIFCIVCIRITFGPLVPLYATVISIAMALVLSIMGVRALGETDLNPVSGISKLTQLFFALIFPANHKSSVLVNLVAGAVSESGALQAGELMQDLKTGHLLGAAPSAQFWGQVIGTSVGAIVSAFLYRLYQSAYEIPSDLFQIPTGYVWIFTARLVTGKGLPTMAAEWAIGSAILFGAVTLLRIHTAEKSWHAYIPGGIAVAVGMYNVPSFTLARSVGGLIALYWRYSGRDDTKAIVLASGFILGEGFLSVVNLFLQTAGVPHY</sequence>
<keyword evidence="3" id="KW-0813">Transport</keyword>
<evidence type="ECO:0000256" key="7">
    <source>
        <dbReference type="SAM" id="MobiDB-lite"/>
    </source>
</evidence>
<protein>
    <submittedName>
        <fullName evidence="9">Oligonucleotide transporter</fullName>
    </submittedName>
</protein>
<feature type="transmembrane region" description="Helical" evidence="8">
    <location>
        <begin position="297"/>
        <end position="314"/>
    </location>
</feature>
<feature type="transmembrane region" description="Helical" evidence="8">
    <location>
        <begin position="455"/>
        <end position="475"/>
    </location>
</feature>
<comment type="subcellular location">
    <subcellularLocation>
        <location evidence="1">Membrane</location>
        <topology evidence="1">Multi-pass membrane protein</topology>
    </subcellularLocation>
</comment>
<organism evidence="9 10">
    <name type="scientific">Ophiostoma piceae (strain UAMH 11346)</name>
    <name type="common">Sap stain fungus</name>
    <dbReference type="NCBI Taxonomy" id="1262450"/>
    <lineage>
        <taxon>Eukaryota</taxon>
        <taxon>Fungi</taxon>
        <taxon>Dikarya</taxon>
        <taxon>Ascomycota</taxon>
        <taxon>Pezizomycotina</taxon>
        <taxon>Sordariomycetes</taxon>
        <taxon>Sordariomycetidae</taxon>
        <taxon>Ophiostomatales</taxon>
        <taxon>Ophiostomataceae</taxon>
        <taxon>Ophiostoma</taxon>
    </lineage>
</organism>
<dbReference type="VEuPathDB" id="FungiDB:F503_08148"/>
<feature type="transmembrane region" description="Helical" evidence="8">
    <location>
        <begin position="334"/>
        <end position="356"/>
    </location>
</feature>
<dbReference type="Proteomes" id="UP000016923">
    <property type="component" value="Unassembled WGS sequence"/>
</dbReference>
<dbReference type="AlphaFoldDB" id="S3C3X4"/>
<comment type="similarity">
    <text evidence="2">Belongs to the oligopeptide OPT transporter family.</text>
</comment>
<feature type="transmembrane region" description="Helical" evidence="8">
    <location>
        <begin position="571"/>
        <end position="592"/>
    </location>
</feature>
<evidence type="ECO:0000256" key="2">
    <source>
        <dbReference type="ARBA" id="ARBA00008807"/>
    </source>
</evidence>
<gene>
    <name evidence="9" type="ORF">F503_08148</name>
</gene>
<dbReference type="eggNOG" id="ENOG502QQ2H">
    <property type="taxonomic scope" value="Eukaryota"/>
</dbReference>
<evidence type="ECO:0000313" key="10">
    <source>
        <dbReference type="Proteomes" id="UP000016923"/>
    </source>
</evidence>
<evidence type="ECO:0000256" key="8">
    <source>
        <dbReference type="SAM" id="Phobius"/>
    </source>
</evidence>
<evidence type="ECO:0000256" key="5">
    <source>
        <dbReference type="ARBA" id="ARBA00022989"/>
    </source>
</evidence>
<evidence type="ECO:0000256" key="4">
    <source>
        <dbReference type="ARBA" id="ARBA00022692"/>
    </source>
</evidence>
<keyword evidence="10" id="KW-1185">Reference proteome</keyword>
<dbReference type="HOGENOM" id="CLU_010539_2_0_1"/>
<dbReference type="NCBIfam" id="TIGR00728">
    <property type="entry name" value="OPT_sfam"/>
    <property type="match status" value="2"/>
</dbReference>
<dbReference type="Pfam" id="PF03169">
    <property type="entry name" value="OPT"/>
    <property type="match status" value="1"/>
</dbReference>
<dbReference type="InterPro" id="IPR004813">
    <property type="entry name" value="OPT"/>
</dbReference>
<feature type="transmembrane region" description="Helical" evidence="8">
    <location>
        <begin position="697"/>
        <end position="718"/>
    </location>
</feature>
<feature type="transmembrane region" description="Helical" evidence="8">
    <location>
        <begin position="125"/>
        <end position="143"/>
    </location>
</feature>
<name>S3C3X4_OPHP1</name>
<feature type="region of interest" description="Disordered" evidence="7">
    <location>
        <begin position="413"/>
        <end position="448"/>
    </location>
</feature>
<feature type="transmembrane region" description="Helical" evidence="8">
    <location>
        <begin position="481"/>
        <end position="502"/>
    </location>
</feature>
<proteinExistence type="inferred from homology"/>
<keyword evidence="4 8" id="KW-0812">Transmembrane</keyword>
<accession>S3C3X4</accession>
<evidence type="ECO:0000256" key="3">
    <source>
        <dbReference type="ARBA" id="ARBA00022448"/>
    </source>
</evidence>
<feature type="transmembrane region" description="Helical" evidence="8">
    <location>
        <begin position="630"/>
        <end position="647"/>
    </location>
</feature>
<feature type="transmembrane region" description="Helical" evidence="8">
    <location>
        <begin position="80"/>
        <end position="105"/>
    </location>
</feature>
<dbReference type="GO" id="GO:0000329">
    <property type="term" value="C:fungal-type vacuole membrane"/>
    <property type="evidence" value="ECO:0007669"/>
    <property type="project" value="TreeGrafter"/>
</dbReference>
<reference evidence="9 10" key="1">
    <citation type="journal article" date="2013" name="BMC Genomics">
        <title>The genome and transcriptome of the pine saprophyte Ophiostoma piceae, and a comparison with the bark beetle-associated pine pathogen Grosmannia clavigera.</title>
        <authorList>
            <person name="Haridas S."/>
            <person name="Wang Y."/>
            <person name="Lim L."/>
            <person name="Massoumi Alamouti S."/>
            <person name="Jackman S."/>
            <person name="Docking R."/>
            <person name="Robertson G."/>
            <person name="Birol I."/>
            <person name="Bohlmann J."/>
            <person name="Breuil C."/>
        </authorList>
    </citation>
    <scope>NUCLEOTIDE SEQUENCE [LARGE SCALE GENOMIC DNA]</scope>
    <source>
        <strain evidence="9 10">UAMH 11346</strain>
    </source>
</reference>
<evidence type="ECO:0000313" key="9">
    <source>
        <dbReference type="EMBL" id="EPE07497.1"/>
    </source>
</evidence>
<dbReference type="EMBL" id="KE148151">
    <property type="protein sequence ID" value="EPE07497.1"/>
    <property type="molecule type" value="Genomic_DNA"/>
</dbReference>
<dbReference type="STRING" id="1262450.S3C3X4"/>
<dbReference type="OMA" id="TPTAYVW"/>
<dbReference type="PANTHER" id="PTHR31645:SF0">
    <property type="entry name" value="OLIGOPEPTIDE TRANSPORTER YGL114W-RELATED"/>
    <property type="match status" value="1"/>
</dbReference>
<dbReference type="OrthoDB" id="627262at2759"/>
<dbReference type="InterPro" id="IPR045035">
    <property type="entry name" value="YSL-like"/>
</dbReference>
<feature type="transmembrane region" description="Helical" evidence="8">
    <location>
        <begin position="653"/>
        <end position="676"/>
    </location>
</feature>
<feature type="transmembrane region" description="Helical" evidence="8">
    <location>
        <begin position="237"/>
        <end position="257"/>
    </location>
</feature>
<dbReference type="GO" id="GO:0035673">
    <property type="term" value="F:oligopeptide transmembrane transporter activity"/>
    <property type="evidence" value="ECO:0007669"/>
    <property type="project" value="InterPro"/>
</dbReference>